<feature type="non-terminal residue" evidence="2">
    <location>
        <position position="179"/>
    </location>
</feature>
<evidence type="ECO:0000313" key="1">
    <source>
        <dbReference type="EMBL" id="GMT13465.1"/>
    </source>
</evidence>
<evidence type="ECO:0000313" key="2">
    <source>
        <dbReference type="EMBL" id="GMT13466.1"/>
    </source>
</evidence>
<dbReference type="AlphaFoldDB" id="A0AAV5V297"/>
<protein>
    <submittedName>
        <fullName evidence="2">Uncharacterized protein</fullName>
    </submittedName>
</protein>
<feature type="non-terminal residue" evidence="2">
    <location>
        <position position="1"/>
    </location>
</feature>
<organism evidence="2 3">
    <name type="scientific">Pristionchus fissidentatus</name>
    <dbReference type="NCBI Taxonomy" id="1538716"/>
    <lineage>
        <taxon>Eukaryota</taxon>
        <taxon>Metazoa</taxon>
        <taxon>Ecdysozoa</taxon>
        <taxon>Nematoda</taxon>
        <taxon>Chromadorea</taxon>
        <taxon>Rhabditida</taxon>
        <taxon>Rhabditina</taxon>
        <taxon>Diplogasteromorpha</taxon>
        <taxon>Diplogasteroidea</taxon>
        <taxon>Neodiplogasteridae</taxon>
        <taxon>Pristionchus</taxon>
    </lineage>
</organism>
<reference evidence="2" key="1">
    <citation type="submission" date="2023-10" db="EMBL/GenBank/DDBJ databases">
        <title>Genome assembly of Pristionchus species.</title>
        <authorList>
            <person name="Yoshida K."/>
            <person name="Sommer R.J."/>
        </authorList>
    </citation>
    <scope>NUCLEOTIDE SEQUENCE</scope>
    <source>
        <strain evidence="2">RS5133</strain>
    </source>
</reference>
<dbReference type="EMBL" id="BTSY01000002">
    <property type="protein sequence ID" value="GMT13466.1"/>
    <property type="molecule type" value="Genomic_DNA"/>
</dbReference>
<dbReference type="EMBL" id="BTSY01000002">
    <property type="protein sequence ID" value="GMT13465.1"/>
    <property type="molecule type" value="Genomic_DNA"/>
</dbReference>
<gene>
    <name evidence="1" type="ORF">PFISCL1PPCAC_4762</name>
    <name evidence="2" type="ORF">PFISCL1PPCAC_4763</name>
</gene>
<evidence type="ECO:0000313" key="3">
    <source>
        <dbReference type="Proteomes" id="UP001432322"/>
    </source>
</evidence>
<name>A0AAV5V297_9BILA</name>
<keyword evidence="3" id="KW-1185">Reference proteome</keyword>
<comment type="caution">
    <text evidence="2">The sequence shown here is derived from an EMBL/GenBank/DDBJ whole genome shotgun (WGS) entry which is preliminary data.</text>
</comment>
<dbReference type="Proteomes" id="UP001432322">
    <property type="component" value="Unassembled WGS sequence"/>
</dbReference>
<proteinExistence type="predicted"/>
<sequence length="179" mass="20608">ADWNEDWVEIVLACYKKLTIHRIKLNLLKEHSLNEGICLLGSLAEDLATRIKPDEIELNLDNGCPRELLLRVAEVASKIFIHELGTTEEVEIWALLILEMLSKRCRMLVIDGNIKLNAAGADHFVREITSLEKHIIFSIRVEGFEEIKFKSGKFNVIVQNYVNNQGETKTWLCIRHEEI</sequence>
<accession>A0AAV5V297</accession>